<organism evidence="3 4">
    <name type="scientific">Eubacterium oxidoreducens</name>
    <dbReference type="NCBI Taxonomy" id="1732"/>
    <lineage>
        <taxon>Bacteria</taxon>
        <taxon>Bacillati</taxon>
        <taxon>Bacillota</taxon>
        <taxon>Clostridia</taxon>
        <taxon>Eubacteriales</taxon>
        <taxon>Eubacteriaceae</taxon>
        <taxon>Eubacterium</taxon>
    </lineage>
</organism>
<evidence type="ECO:0000256" key="2">
    <source>
        <dbReference type="ARBA" id="ARBA00022695"/>
    </source>
</evidence>
<keyword evidence="1 3" id="KW-0808">Transferase</keyword>
<dbReference type="GO" id="GO:0005829">
    <property type="term" value="C:cytosol"/>
    <property type="evidence" value="ECO:0007669"/>
    <property type="project" value="TreeGrafter"/>
</dbReference>
<keyword evidence="2 3" id="KW-0548">Nucleotidyltransferase</keyword>
<dbReference type="SUPFAM" id="SSF53448">
    <property type="entry name" value="Nucleotide-diphospho-sugar transferases"/>
    <property type="match status" value="1"/>
</dbReference>
<sequence length="246" mass="27927">MISAMLFAGGSGTRMGASADVPKQFLEIEGKSIIIRTMEHFENHPLVDKIVVACKADWIDELKKQIKHFGITKVEDIVPGGANGFESIHNGVVRVAEYSKDDDIILICDGVRPMLSEELIDNCIKYTKKYETAVPVTPSIDSLLYSEDGDTCNKSYKRSSMYITQAPQGYTMKKILWAHEEAEKRGILNPVSSSELMIELGESVHLYQGERNNIKVTTPEDMHTLRSYFYYERYRTFAKEVMKYGF</sequence>
<evidence type="ECO:0000313" key="3">
    <source>
        <dbReference type="EMBL" id="SDB34466.1"/>
    </source>
</evidence>
<evidence type="ECO:0000313" key="4">
    <source>
        <dbReference type="Proteomes" id="UP000199228"/>
    </source>
</evidence>
<proteinExistence type="predicted"/>
<dbReference type="NCBIfam" id="NF001183">
    <property type="entry name" value="PRK00155.1-3"/>
    <property type="match status" value="1"/>
</dbReference>
<accession>A0A1G6CNK8</accession>
<dbReference type="InterPro" id="IPR029044">
    <property type="entry name" value="Nucleotide-diphossugar_trans"/>
</dbReference>
<dbReference type="PANTHER" id="PTHR43015">
    <property type="entry name" value="D-RIBITOL-5-PHOSPHATE CYTIDYLYLTRANSFERASE"/>
    <property type="match status" value="1"/>
</dbReference>
<gene>
    <name evidence="3" type="ORF">SAMN02910417_02544</name>
</gene>
<reference evidence="3 4" key="1">
    <citation type="submission" date="2016-10" db="EMBL/GenBank/DDBJ databases">
        <authorList>
            <person name="de Groot N.N."/>
        </authorList>
    </citation>
    <scope>NUCLEOTIDE SEQUENCE [LARGE SCALE GENOMIC DNA]</scope>
    <source>
        <strain evidence="3 4">DSM 3217</strain>
    </source>
</reference>
<dbReference type="PANTHER" id="PTHR43015:SF1">
    <property type="entry name" value="D-RIBITOL-5-PHOSPHATE CYTIDYLYLTRANSFERASE"/>
    <property type="match status" value="1"/>
</dbReference>
<dbReference type="GO" id="GO:0070567">
    <property type="term" value="F:cytidylyltransferase activity"/>
    <property type="evidence" value="ECO:0007669"/>
    <property type="project" value="InterPro"/>
</dbReference>
<dbReference type="AlphaFoldDB" id="A0A1G6CNK8"/>
<dbReference type="STRING" id="1732.SAMN02910417_02544"/>
<name>A0A1G6CNK8_EUBOX</name>
<dbReference type="InterPro" id="IPR034683">
    <property type="entry name" value="IspD/TarI"/>
</dbReference>
<dbReference type="EMBL" id="FMXR01000023">
    <property type="protein sequence ID" value="SDB34466.1"/>
    <property type="molecule type" value="Genomic_DNA"/>
</dbReference>
<keyword evidence="4" id="KW-1185">Reference proteome</keyword>
<protein>
    <submittedName>
        <fullName evidence="3">2-C-methyl-D-erythritol 4-phosphate cytidylyltransferase</fullName>
    </submittedName>
</protein>
<evidence type="ECO:0000256" key="1">
    <source>
        <dbReference type="ARBA" id="ARBA00022679"/>
    </source>
</evidence>
<dbReference type="Gene3D" id="3.90.550.10">
    <property type="entry name" value="Spore Coat Polysaccharide Biosynthesis Protein SpsA, Chain A"/>
    <property type="match status" value="1"/>
</dbReference>
<dbReference type="Proteomes" id="UP000199228">
    <property type="component" value="Unassembled WGS sequence"/>
</dbReference>
<dbReference type="Pfam" id="PF01128">
    <property type="entry name" value="IspD"/>
    <property type="match status" value="1"/>
</dbReference>
<dbReference type="CDD" id="cd02516">
    <property type="entry name" value="CDP-ME_synthetase"/>
    <property type="match status" value="1"/>
</dbReference>
<dbReference type="OrthoDB" id="9806837at2"/>